<feature type="region of interest" description="Disordered" evidence="3">
    <location>
        <begin position="36"/>
        <end position="62"/>
    </location>
</feature>
<gene>
    <name evidence="4" type="ORF">D8I35_02300</name>
</gene>
<evidence type="ECO:0000256" key="3">
    <source>
        <dbReference type="SAM" id="MobiDB-lite"/>
    </source>
</evidence>
<dbReference type="Proteomes" id="UP000278006">
    <property type="component" value="Unassembled WGS sequence"/>
</dbReference>
<organism evidence="4 5">
    <name type="scientific">Corticibacter populi</name>
    <dbReference type="NCBI Taxonomy" id="1550736"/>
    <lineage>
        <taxon>Bacteria</taxon>
        <taxon>Pseudomonadati</taxon>
        <taxon>Pseudomonadota</taxon>
        <taxon>Betaproteobacteria</taxon>
        <taxon>Burkholderiales</taxon>
        <taxon>Comamonadaceae</taxon>
        <taxon>Corticibacter</taxon>
    </lineage>
</organism>
<dbReference type="InterPro" id="IPR052558">
    <property type="entry name" value="Siderophore_Hydrolase_D"/>
</dbReference>
<reference evidence="4 5" key="1">
    <citation type="submission" date="2018-10" db="EMBL/GenBank/DDBJ databases">
        <title>Draft genome of Cortibacter populi DSM10536.</title>
        <authorList>
            <person name="Bernier A.-M."/>
            <person name="Bernard K."/>
        </authorList>
    </citation>
    <scope>NUCLEOTIDE SEQUENCE [LARGE SCALE GENOMIC DNA]</scope>
    <source>
        <strain evidence="4 5">DSM 105136</strain>
    </source>
</reference>
<dbReference type="Gene3D" id="3.40.50.1820">
    <property type="entry name" value="alpha/beta hydrolase"/>
    <property type="match status" value="1"/>
</dbReference>
<comment type="similarity">
    <text evidence="1">Belongs to the esterase D family.</text>
</comment>
<proteinExistence type="inferred from homology"/>
<keyword evidence="2 4" id="KW-0378">Hydrolase</keyword>
<evidence type="ECO:0000256" key="2">
    <source>
        <dbReference type="ARBA" id="ARBA00022801"/>
    </source>
</evidence>
<dbReference type="PANTHER" id="PTHR40841:SF2">
    <property type="entry name" value="SIDEROPHORE-DEGRADING ESTERASE (EUROFUNG)"/>
    <property type="match status" value="1"/>
</dbReference>
<name>A0A3M6QY97_9BURK</name>
<sequence length="360" mass="38403">MTGEQHMNHSDLPSRRGALMGLSALALLPLARAQAPAQTGAAERPRPASAQGGAGAPPRRGNQVPAEVIVDERVESFPLNSPGHSGPPWQIHLARPRGQAPEAGCPVLYLLDGNAAFPAAWHALAALRRQRSELAEALDSLALVGIGYPSGLRIDTPRRYHDFTPHTAEEYRRARGTDLATGGREVFLDFVARSLRQAIAARLPVDLQRQSLCGHSLGGLFTMHVLFNRPELFRNYIAGDPSFWWNGASVMQEQAAFIAGVRAAGGQLASPLGLLVEHSGRVREEPAAPAAGDAPERAAADPGQRPAAPDPALGQIGHLQMWHRRLEDASHGSMLGPLVADAVLFALGQIPAHAQMVRLS</sequence>
<dbReference type="AlphaFoldDB" id="A0A3M6QY97"/>
<dbReference type="EMBL" id="RDQO01000001">
    <property type="protein sequence ID" value="RMX07978.1"/>
    <property type="molecule type" value="Genomic_DNA"/>
</dbReference>
<comment type="caution">
    <text evidence="4">The sequence shown here is derived from an EMBL/GenBank/DDBJ whole genome shotgun (WGS) entry which is preliminary data.</text>
</comment>
<dbReference type="SUPFAM" id="SSF53474">
    <property type="entry name" value="alpha/beta-Hydrolases"/>
    <property type="match status" value="1"/>
</dbReference>
<dbReference type="PANTHER" id="PTHR40841">
    <property type="entry name" value="SIDEROPHORE TRIACETYLFUSARININE C ESTERASE"/>
    <property type="match status" value="1"/>
</dbReference>
<evidence type="ECO:0000256" key="1">
    <source>
        <dbReference type="ARBA" id="ARBA00005622"/>
    </source>
</evidence>
<dbReference type="GO" id="GO:0016788">
    <property type="term" value="F:hydrolase activity, acting on ester bonds"/>
    <property type="evidence" value="ECO:0007669"/>
    <property type="project" value="TreeGrafter"/>
</dbReference>
<accession>A0A3M6QY97</accession>
<dbReference type="InterPro" id="IPR029058">
    <property type="entry name" value="AB_hydrolase_fold"/>
</dbReference>
<evidence type="ECO:0000313" key="4">
    <source>
        <dbReference type="EMBL" id="RMX07978.1"/>
    </source>
</evidence>
<dbReference type="InterPro" id="IPR000801">
    <property type="entry name" value="Esterase-like"/>
</dbReference>
<dbReference type="Pfam" id="PF00756">
    <property type="entry name" value="Esterase"/>
    <property type="match status" value="1"/>
</dbReference>
<feature type="compositionally biased region" description="Low complexity" evidence="3">
    <location>
        <begin position="36"/>
        <end position="61"/>
    </location>
</feature>
<dbReference type="OrthoDB" id="9784036at2"/>
<keyword evidence="5" id="KW-1185">Reference proteome</keyword>
<protein>
    <submittedName>
        <fullName evidence="4">Alpha/beta hydrolase</fullName>
    </submittedName>
</protein>
<feature type="region of interest" description="Disordered" evidence="3">
    <location>
        <begin position="284"/>
        <end position="313"/>
    </location>
</feature>
<evidence type="ECO:0000313" key="5">
    <source>
        <dbReference type="Proteomes" id="UP000278006"/>
    </source>
</evidence>